<dbReference type="PANTHER" id="PTHR33376:SF7">
    <property type="entry name" value="C4-DICARBOXYLATE-BINDING PROTEIN DCTB"/>
    <property type="match status" value="1"/>
</dbReference>
<dbReference type="GO" id="GO:0055085">
    <property type="term" value="P:transmembrane transport"/>
    <property type="evidence" value="ECO:0007669"/>
    <property type="project" value="InterPro"/>
</dbReference>
<dbReference type="EMBL" id="SWAV01000004">
    <property type="protein sequence ID" value="TKA90971.1"/>
    <property type="molecule type" value="Genomic_DNA"/>
</dbReference>
<dbReference type="CDD" id="cd13603">
    <property type="entry name" value="PBP2_TRAP_Siap_TeaA_like"/>
    <property type="match status" value="1"/>
</dbReference>
<dbReference type="Proteomes" id="UP000305198">
    <property type="component" value="Unassembled WGS sequence"/>
</dbReference>
<gene>
    <name evidence="4" type="ORF">FA869_13090</name>
</gene>
<dbReference type="InterPro" id="IPR038404">
    <property type="entry name" value="TRAP_DctP_sf"/>
</dbReference>
<dbReference type="InterPro" id="IPR004682">
    <property type="entry name" value="TRAP_DctP"/>
</dbReference>
<proteinExistence type="inferred from homology"/>
<evidence type="ECO:0000256" key="3">
    <source>
        <dbReference type="ARBA" id="ARBA00022729"/>
    </source>
</evidence>
<evidence type="ECO:0000313" key="4">
    <source>
        <dbReference type="EMBL" id="TKA90971.1"/>
    </source>
</evidence>
<dbReference type="InterPro" id="IPR018389">
    <property type="entry name" value="DctP_fam"/>
</dbReference>
<dbReference type="GO" id="GO:0030288">
    <property type="term" value="C:outer membrane-bounded periplasmic space"/>
    <property type="evidence" value="ECO:0007669"/>
    <property type="project" value="InterPro"/>
</dbReference>
<evidence type="ECO:0000256" key="1">
    <source>
        <dbReference type="ARBA" id="ARBA00009023"/>
    </source>
</evidence>
<dbReference type="NCBIfam" id="TIGR00787">
    <property type="entry name" value="dctP"/>
    <property type="match status" value="1"/>
</dbReference>
<dbReference type="RefSeq" id="WP_136869739.1">
    <property type="nucleotide sequence ID" value="NZ_SWAV01000004.1"/>
</dbReference>
<comment type="caution">
    <text evidence="4">The sequence shown here is derived from an EMBL/GenBank/DDBJ whole genome shotgun (WGS) entry which is preliminary data.</text>
</comment>
<reference evidence="4 5" key="1">
    <citation type="submission" date="2019-04" db="EMBL/GenBank/DDBJ databases">
        <title>Crypto-aerobic microbial life in anoxic (sulfidic) marine sediments.</title>
        <authorList>
            <person name="Bhattacharya S."/>
            <person name="Roy C."/>
            <person name="Mondal N."/>
            <person name="Sarkar J."/>
            <person name="Mandal S."/>
            <person name="Rameez M.J."/>
            <person name="Ghosh W."/>
        </authorList>
    </citation>
    <scope>NUCLEOTIDE SEQUENCE [LARGE SCALE GENOMIC DNA]</scope>
    <source>
        <strain evidence="4 5">SBBB</strain>
    </source>
</reference>
<keyword evidence="2" id="KW-0813">Transport</keyword>
<comment type="similarity">
    <text evidence="1">Belongs to the bacterial solute-binding protein 7 family.</text>
</comment>
<dbReference type="NCBIfam" id="NF037995">
    <property type="entry name" value="TRAP_S1"/>
    <property type="match status" value="1"/>
</dbReference>
<accession>A0A4U0YN50</accession>
<dbReference type="AlphaFoldDB" id="A0A4U0YN50"/>
<keyword evidence="3" id="KW-0732">Signal</keyword>
<protein>
    <submittedName>
        <fullName evidence="4">TRAP transporter substrate-binding protein</fullName>
    </submittedName>
</protein>
<organism evidence="4 5">
    <name type="scientific">Halopseudomonas bauzanensis</name>
    <dbReference type="NCBI Taxonomy" id="653930"/>
    <lineage>
        <taxon>Bacteria</taxon>
        <taxon>Pseudomonadati</taxon>
        <taxon>Pseudomonadota</taxon>
        <taxon>Gammaproteobacteria</taxon>
        <taxon>Pseudomonadales</taxon>
        <taxon>Pseudomonadaceae</taxon>
        <taxon>Halopseudomonas</taxon>
    </lineage>
</organism>
<name>A0A4U0YN50_9GAMM</name>
<dbReference type="PANTHER" id="PTHR33376">
    <property type="match status" value="1"/>
</dbReference>
<dbReference type="Pfam" id="PF03480">
    <property type="entry name" value="DctP"/>
    <property type="match status" value="1"/>
</dbReference>
<dbReference type="Gene3D" id="3.40.190.170">
    <property type="entry name" value="Bacterial extracellular solute-binding protein, family 7"/>
    <property type="match status" value="1"/>
</dbReference>
<evidence type="ECO:0000313" key="5">
    <source>
        <dbReference type="Proteomes" id="UP000305198"/>
    </source>
</evidence>
<sequence length="348" mass="38149">MMIRKAGFIAVGIAAALGLSIWAGGEGGHAVAQSDSYTIKFGNVISVGDTQNQGYALFAELVEERSDGRIKVQVYPDSQLGGEREMIEATQFGDIEMTAPSVGVLANFDKSLEVFDFPFIFEDAETAYKVLDSELGDEMLAGLENSGLIALGWGENGFRNLAMVKGTVKTPEDMRGIKLRTMQVPMHIAYWRSIGAAPTPMPFPEVFTSLQQGVVDGVENPYELLFSAKFTEPAHFLTETRHIYDPEVILISKTFFEGLSAEDQKIIRDAADEMVAKIRSLKSTISDEIRAKIVAAGGTVTDLTDEERQQWIDSAIPFYKEHASKVDTEKLKAILEAAGNTTYLEAIQ</sequence>
<evidence type="ECO:0000256" key="2">
    <source>
        <dbReference type="ARBA" id="ARBA00022448"/>
    </source>
</evidence>
<dbReference type="PIRSF" id="PIRSF006470">
    <property type="entry name" value="DctB"/>
    <property type="match status" value="1"/>
</dbReference>